<dbReference type="Gene3D" id="3.30.170.10">
    <property type="entry name" value="Cyclin-dependent kinase, regulatory subunit"/>
    <property type="match status" value="1"/>
</dbReference>
<protein>
    <recommendedName>
        <fullName evidence="4">Cyclin-dependent kinases regulatory subunit</fullName>
    </recommendedName>
</protein>
<dbReference type="GO" id="GO:0016538">
    <property type="term" value="F:cyclin-dependent protein serine/threonine kinase regulator activity"/>
    <property type="evidence" value="ECO:0007669"/>
    <property type="project" value="InterPro"/>
</dbReference>
<evidence type="ECO:0000256" key="2">
    <source>
        <dbReference type="ARBA" id="ARBA00022618"/>
    </source>
</evidence>
<dbReference type="Pfam" id="PF01111">
    <property type="entry name" value="CKS"/>
    <property type="match status" value="1"/>
</dbReference>
<keyword evidence="2 4" id="KW-0132">Cell division</keyword>
<evidence type="ECO:0000256" key="1">
    <source>
        <dbReference type="ARBA" id="ARBA00007782"/>
    </source>
</evidence>
<dbReference type="InterPro" id="IPR036858">
    <property type="entry name" value="Cyclin-dep_kinase_reg-sub_sf"/>
</dbReference>
<dbReference type="PRINTS" id="PR00296">
    <property type="entry name" value="CYCLINKINASE"/>
</dbReference>
<keyword evidence="3 4" id="KW-0131">Cell cycle</keyword>
<accession>A0A427YVL1</accession>
<dbReference type="Proteomes" id="UP000279259">
    <property type="component" value="Unassembled WGS sequence"/>
</dbReference>
<evidence type="ECO:0000256" key="3">
    <source>
        <dbReference type="ARBA" id="ARBA00023306"/>
    </source>
</evidence>
<dbReference type="PANTHER" id="PTHR23415">
    <property type="entry name" value="CYCLIN-DEPENDENT KINASES REGULATORY SUBUNIT/60S RIBOSOME SUBUNIT BIOGENESIS PROTEIN NIP7"/>
    <property type="match status" value="1"/>
</dbReference>
<dbReference type="STRING" id="1890683.A0A427YVL1"/>
<dbReference type="InterPro" id="IPR000789">
    <property type="entry name" value="Cyclin-dep_kinase_reg-sub"/>
</dbReference>
<dbReference type="FunFam" id="3.30.170.10:FF:000005">
    <property type="entry name" value="Cyclin-dependent kinases regulatory subunit"/>
    <property type="match status" value="1"/>
</dbReference>
<gene>
    <name evidence="5" type="ORF">EHS25_000175</name>
</gene>
<evidence type="ECO:0000256" key="4">
    <source>
        <dbReference type="RuleBase" id="RU311113"/>
    </source>
</evidence>
<sequence>MSKYAHKPHTSEEKRRAVDQYSEKITYSARYANDEWEFRHVIIPKQLLRYCPPGICTEDQWRGLGIRQSPGWEMYMRHEPEPHVLLFRRPKDYDLHHKPFAVSNASSRMVNVAPQK</sequence>
<dbReference type="SMART" id="SM01084">
    <property type="entry name" value="CKS"/>
    <property type="match status" value="1"/>
</dbReference>
<dbReference type="GO" id="GO:0051301">
    <property type="term" value="P:cell division"/>
    <property type="evidence" value="ECO:0007669"/>
    <property type="project" value="UniProtKB-UniRule"/>
</dbReference>
<evidence type="ECO:0000313" key="6">
    <source>
        <dbReference type="Proteomes" id="UP000279259"/>
    </source>
</evidence>
<comment type="function">
    <text evidence="4">Binds to the catalytic subunit of the cyclin dependent kinases and is essential for their biological function.</text>
</comment>
<proteinExistence type="inferred from homology"/>
<keyword evidence="6" id="KW-1185">Reference proteome</keyword>
<dbReference type="EMBL" id="RSCD01000001">
    <property type="protein sequence ID" value="RSH95089.1"/>
    <property type="molecule type" value="Genomic_DNA"/>
</dbReference>
<evidence type="ECO:0000313" key="5">
    <source>
        <dbReference type="EMBL" id="RSH95089.1"/>
    </source>
</evidence>
<name>A0A427YVL1_9TREE</name>
<reference evidence="5 6" key="1">
    <citation type="submission" date="2018-11" db="EMBL/GenBank/DDBJ databases">
        <title>Genome sequence of Saitozyma podzolica DSM 27192.</title>
        <authorList>
            <person name="Aliyu H."/>
            <person name="Gorte O."/>
            <person name="Ochsenreither K."/>
        </authorList>
    </citation>
    <scope>NUCLEOTIDE SEQUENCE [LARGE SCALE GENOMIC DNA]</scope>
    <source>
        <strain evidence="5 6">DSM 27192</strain>
    </source>
</reference>
<comment type="caution">
    <text evidence="5">The sequence shown here is derived from an EMBL/GenBank/DDBJ whole genome shotgun (WGS) entry which is preliminary data.</text>
</comment>
<dbReference type="SUPFAM" id="SSF55637">
    <property type="entry name" value="Cell cycle regulatory proteins"/>
    <property type="match status" value="1"/>
</dbReference>
<dbReference type="AlphaFoldDB" id="A0A427YVL1"/>
<comment type="similarity">
    <text evidence="1 4">Belongs to the CKS family.</text>
</comment>
<organism evidence="5 6">
    <name type="scientific">Saitozyma podzolica</name>
    <dbReference type="NCBI Taxonomy" id="1890683"/>
    <lineage>
        <taxon>Eukaryota</taxon>
        <taxon>Fungi</taxon>
        <taxon>Dikarya</taxon>
        <taxon>Basidiomycota</taxon>
        <taxon>Agaricomycotina</taxon>
        <taxon>Tremellomycetes</taxon>
        <taxon>Tremellales</taxon>
        <taxon>Trimorphomycetaceae</taxon>
        <taxon>Saitozyma</taxon>
    </lineage>
</organism>
<dbReference type="OrthoDB" id="440676at2759"/>
<dbReference type="PROSITE" id="PS00945">
    <property type="entry name" value="CKS_2"/>
    <property type="match status" value="1"/>
</dbReference>